<reference evidence="6" key="1">
    <citation type="journal article" date="2023" name="Commun. Biol.">
        <title>Genome analysis of Parmales, the sister group of diatoms, reveals the evolutionary specialization of diatoms from phago-mixotrophs to photoautotrophs.</title>
        <authorList>
            <person name="Ban H."/>
            <person name="Sato S."/>
            <person name="Yoshikawa S."/>
            <person name="Yamada K."/>
            <person name="Nakamura Y."/>
            <person name="Ichinomiya M."/>
            <person name="Sato N."/>
            <person name="Blanc-Mathieu R."/>
            <person name="Endo H."/>
            <person name="Kuwata A."/>
            <person name="Ogata H."/>
        </authorList>
    </citation>
    <scope>NUCLEOTIDE SEQUENCE [LARGE SCALE GENOMIC DNA]</scope>
</reference>
<evidence type="ECO:0000256" key="3">
    <source>
        <dbReference type="SAM" id="MobiDB-lite"/>
    </source>
</evidence>
<dbReference type="PANTHER" id="PTHR11482">
    <property type="entry name" value="ARGININE/DIAMINOPIMELATE/ORNITHINE DECARBOXYLASE"/>
    <property type="match status" value="1"/>
</dbReference>
<sequence>MSAPCSSTTSKKKRKRNRINGKASLRRGSKERQFSPIAPKPKPCISATAETLRRSMKSRLLSIALNSTTTSSHEIMPNATSTVSSMILQMVSSATPDRSKFMVLDLKTVVRNVIDTKSELPNTQTWKLRYDTSNYAGDGMVEVMRRMDIVVTGDKGREAFGVRKSDSYWRRFFGPNSGHGKVYVGVEDKGEAERIKKFDPSGRGLQVYTPYGDSDWGEVWGELEGVGVMGGISVEWKGAETSKKLVEFLVPRLPGLHPSFLLDLRHSLPSILPIHASIESTFPPELLSRITFHVDCSGILLKRALSVAAKVIGKKVSNSTTMYYIAEGKYGALGSTVSPSPRSVYKEPRLVPSPVGSCVLWGPTCDGLDKVWEGEFEADLKEGEDWVAFLGVSGRGGMGGTAFNGFDEVGYRVAVRGWGEVGGERRTTEETEETE</sequence>
<dbReference type="Gene3D" id="2.40.37.10">
    <property type="entry name" value="Lyase, Ornithine Decarboxylase, Chain A, domain 1"/>
    <property type="match status" value="1"/>
</dbReference>
<comment type="caution">
    <text evidence="5">The sequence shown here is derived from an EMBL/GenBank/DDBJ whole genome shotgun (WGS) entry which is preliminary data.</text>
</comment>
<dbReference type="InterPro" id="IPR002433">
    <property type="entry name" value="Orn_de-COase"/>
</dbReference>
<proteinExistence type="predicted"/>
<dbReference type="SUPFAM" id="SSF50621">
    <property type="entry name" value="Alanine racemase C-terminal domain-like"/>
    <property type="match status" value="1"/>
</dbReference>
<dbReference type="GO" id="GO:0005737">
    <property type="term" value="C:cytoplasm"/>
    <property type="evidence" value="ECO:0007669"/>
    <property type="project" value="TreeGrafter"/>
</dbReference>
<evidence type="ECO:0000256" key="2">
    <source>
        <dbReference type="ARBA" id="ARBA00023239"/>
    </source>
</evidence>
<feature type="domain" description="Orn/DAP/Arg decarboxylase 2 C-terminal" evidence="4">
    <location>
        <begin position="303"/>
        <end position="390"/>
    </location>
</feature>
<dbReference type="Proteomes" id="UP001165065">
    <property type="component" value="Unassembled WGS sequence"/>
</dbReference>
<protein>
    <recommendedName>
        <fullName evidence="4">Orn/DAP/Arg decarboxylase 2 C-terminal domain-containing protein</fullName>
    </recommendedName>
</protein>
<keyword evidence="2" id="KW-0456">Lyase</keyword>
<keyword evidence="6" id="KW-1185">Reference proteome</keyword>
<dbReference type="GO" id="GO:0004586">
    <property type="term" value="F:ornithine decarboxylase activity"/>
    <property type="evidence" value="ECO:0007669"/>
    <property type="project" value="TreeGrafter"/>
</dbReference>
<evidence type="ECO:0000259" key="4">
    <source>
        <dbReference type="Pfam" id="PF00278"/>
    </source>
</evidence>
<evidence type="ECO:0000313" key="5">
    <source>
        <dbReference type="EMBL" id="GMI41979.1"/>
    </source>
</evidence>
<dbReference type="InterPro" id="IPR022643">
    <property type="entry name" value="De-COase2_C"/>
</dbReference>
<evidence type="ECO:0000313" key="6">
    <source>
        <dbReference type="Proteomes" id="UP001165065"/>
    </source>
</evidence>
<dbReference type="OrthoDB" id="5034579at2759"/>
<name>A0A9W7GE81_9STRA</name>
<evidence type="ECO:0000256" key="1">
    <source>
        <dbReference type="ARBA" id="ARBA00022898"/>
    </source>
</evidence>
<dbReference type="Pfam" id="PF00278">
    <property type="entry name" value="Orn_DAP_Arg_deC"/>
    <property type="match status" value="1"/>
</dbReference>
<dbReference type="InterPro" id="IPR009006">
    <property type="entry name" value="Ala_racemase/Decarboxylase_C"/>
</dbReference>
<accession>A0A9W7GE81</accession>
<feature type="region of interest" description="Disordered" evidence="3">
    <location>
        <begin position="1"/>
        <end position="43"/>
    </location>
</feature>
<gene>
    <name evidence="5" type="ORF">TrCOL_g13769</name>
</gene>
<dbReference type="GO" id="GO:0033387">
    <property type="term" value="P:putrescine biosynthetic process from arginine, via ornithine"/>
    <property type="evidence" value="ECO:0007669"/>
    <property type="project" value="TreeGrafter"/>
</dbReference>
<organism evidence="5 6">
    <name type="scientific">Triparma columacea</name>
    <dbReference type="NCBI Taxonomy" id="722753"/>
    <lineage>
        <taxon>Eukaryota</taxon>
        <taxon>Sar</taxon>
        <taxon>Stramenopiles</taxon>
        <taxon>Ochrophyta</taxon>
        <taxon>Bolidophyceae</taxon>
        <taxon>Parmales</taxon>
        <taxon>Triparmaceae</taxon>
        <taxon>Triparma</taxon>
    </lineage>
</organism>
<keyword evidence="1" id="KW-0663">Pyridoxal phosphate</keyword>
<dbReference type="EMBL" id="BRYA01000162">
    <property type="protein sequence ID" value="GMI41979.1"/>
    <property type="molecule type" value="Genomic_DNA"/>
</dbReference>
<dbReference type="AlphaFoldDB" id="A0A9W7GE81"/>
<feature type="compositionally biased region" description="Basic residues" evidence="3">
    <location>
        <begin position="10"/>
        <end position="27"/>
    </location>
</feature>
<dbReference type="PANTHER" id="PTHR11482:SF6">
    <property type="entry name" value="ORNITHINE DECARBOXYLASE 1-RELATED"/>
    <property type="match status" value="1"/>
</dbReference>